<evidence type="ECO:0000259" key="2">
    <source>
        <dbReference type="Pfam" id="PF20441"/>
    </source>
</evidence>
<dbReference type="Pfam" id="PF20441">
    <property type="entry name" value="TerL_nuclease"/>
    <property type="match status" value="1"/>
</dbReference>
<dbReference type="EMBL" id="CP022745">
    <property type="protein sequence ID" value="ASY43341.1"/>
    <property type="molecule type" value="Genomic_DNA"/>
</dbReference>
<reference evidence="3 4" key="1">
    <citation type="submission" date="2017-08" db="EMBL/GenBank/DDBJ databases">
        <title>Whole Genome Sequence of Sphingobium hydrophobicum C1: Insights into Adaption to the Electronic-waste Contaminated Sediment.</title>
        <authorList>
            <person name="Song D."/>
            <person name="Chen X."/>
            <person name="Xu M."/>
        </authorList>
    </citation>
    <scope>NUCLEOTIDE SEQUENCE [LARGE SCALE GENOMIC DNA]</scope>
    <source>
        <strain evidence="3 4">C1</strain>
    </source>
</reference>
<dbReference type="Gene3D" id="3.40.50.300">
    <property type="entry name" value="P-loop containing nucleotide triphosphate hydrolases"/>
    <property type="match status" value="1"/>
</dbReference>
<dbReference type="Proteomes" id="UP000217141">
    <property type="component" value="Chromosome I"/>
</dbReference>
<dbReference type="PANTHER" id="PTHR41287:SF1">
    <property type="entry name" value="PROTEIN YMFN"/>
    <property type="match status" value="1"/>
</dbReference>
<protein>
    <submittedName>
        <fullName evidence="3">Terminase</fullName>
    </submittedName>
</protein>
<dbReference type="PANTHER" id="PTHR41287">
    <property type="match status" value="1"/>
</dbReference>
<accession>A0A249MPR4</accession>
<sequence length="529" mass="58465">MGKRGPGAGRLKAAAAAAPAIVSHPWEQDGMPQAEQVLAFLRTLPIVSGLMAGETMELLDFQEQFVRGIYGDVDDLGKRRVRLAALSVARGNGKSAILAGLSLAHLLGPMQEPYGECYAAALDREQASVLFRMCRAYIEAVPWMAARVNIKDWHKEIIDEESQSIWRALTSDARKAHGLAPSFWIADEVAQWRSRELWDNLATGMGKRASALGVTISTQAADDLHFFSEMLDAEPNPTTYVQLHSAPDDCALDDRGAWMAANPALGAFLNEEQFADAAARAMRSPSFAPSFRLLNLNQRIAAEGRFIEQADWDANGDPFDPIELEGQACYGGLDLSSTRDLCAFSLWFPDHGKLLTWHWVPHDTIGERVERDRVPYDRWADDGFMERTVGRATDRVAIARRLADVRQAYDVKGIAFDRWRFEDLGKLLSDEGIDLPMAEFVPGFKSYAPAVDAFERAVLAGRMQHNGNPLMRWQAGNCIVETDPAGNRKPTKSKSLDRIDGIVTAIMACGLADRDEGPQVYRGSGPMWV</sequence>
<dbReference type="GO" id="GO:0004519">
    <property type="term" value="F:endonuclease activity"/>
    <property type="evidence" value="ECO:0007669"/>
    <property type="project" value="InterPro"/>
</dbReference>
<dbReference type="InterPro" id="IPR027417">
    <property type="entry name" value="P-loop_NTPase"/>
</dbReference>
<feature type="domain" description="Terminase large subunit-like ATPase" evidence="1">
    <location>
        <begin position="61"/>
        <end position="225"/>
    </location>
</feature>
<dbReference type="Pfam" id="PF03354">
    <property type="entry name" value="TerL_ATPase"/>
    <property type="match status" value="1"/>
</dbReference>
<evidence type="ECO:0000259" key="1">
    <source>
        <dbReference type="Pfam" id="PF03354"/>
    </source>
</evidence>
<dbReference type="InterPro" id="IPR046461">
    <property type="entry name" value="TerL_ATPase"/>
</dbReference>
<gene>
    <name evidence="3" type="ORF">CJD35_01890</name>
</gene>
<evidence type="ECO:0000313" key="3">
    <source>
        <dbReference type="EMBL" id="ASY43341.1"/>
    </source>
</evidence>
<proteinExistence type="predicted"/>
<dbReference type="AlphaFoldDB" id="A0A249MPR4"/>
<dbReference type="KEGG" id="shyd:CJD35_01890"/>
<evidence type="ECO:0000313" key="4">
    <source>
        <dbReference type="Proteomes" id="UP000217141"/>
    </source>
</evidence>
<organism evidence="3 4">
    <name type="scientific">Sphingobium xenophagum</name>
    <dbReference type="NCBI Taxonomy" id="121428"/>
    <lineage>
        <taxon>Bacteria</taxon>
        <taxon>Pseudomonadati</taxon>
        <taxon>Pseudomonadota</taxon>
        <taxon>Alphaproteobacteria</taxon>
        <taxon>Sphingomonadales</taxon>
        <taxon>Sphingomonadaceae</taxon>
        <taxon>Sphingobium</taxon>
    </lineage>
</organism>
<feature type="domain" description="Terminase large subunit-like endonuclease" evidence="2">
    <location>
        <begin position="240"/>
        <end position="514"/>
    </location>
</feature>
<dbReference type="RefSeq" id="WP_095686757.1">
    <property type="nucleotide sequence ID" value="NZ_CP022745.1"/>
</dbReference>
<dbReference type="InterPro" id="IPR046462">
    <property type="entry name" value="TerL_nuclease"/>
</dbReference>
<name>A0A249MPR4_SPHXE</name>
<dbReference type="InterPro" id="IPR005021">
    <property type="entry name" value="Terminase_largesu-like"/>
</dbReference>